<evidence type="ECO:0000256" key="1">
    <source>
        <dbReference type="SAM" id="SignalP"/>
    </source>
</evidence>
<evidence type="ECO:0000259" key="2">
    <source>
        <dbReference type="Pfam" id="PF07143"/>
    </source>
</evidence>
<dbReference type="Proteomes" id="UP000486534">
    <property type="component" value="Unassembled WGS sequence"/>
</dbReference>
<evidence type="ECO:0000313" key="3">
    <source>
        <dbReference type="EMBL" id="MQA53533.1"/>
    </source>
</evidence>
<dbReference type="PROSITE" id="PS51257">
    <property type="entry name" value="PROKAR_LIPOPROTEIN"/>
    <property type="match status" value="1"/>
</dbReference>
<accession>A0A7X1U423</accession>
<evidence type="ECO:0000313" key="4">
    <source>
        <dbReference type="Proteomes" id="UP000486534"/>
    </source>
</evidence>
<feature type="chain" id="PRO_5031054965" evidence="1">
    <location>
        <begin position="29"/>
        <end position="365"/>
    </location>
</feature>
<feature type="signal peptide" evidence="1">
    <location>
        <begin position="1"/>
        <end position="28"/>
    </location>
</feature>
<dbReference type="PANTHER" id="PTHR38591:SF1">
    <property type="entry name" value="BLL1000 PROTEIN"/>
    <property type="match status" value="1"/>
</dbReference>
<dbReference type="Pfam" id="PF17186">
    <property type="entry name" value="Lipocalin_9"/>
    <property type="match status" value="1"/>
</dbReference>
<sequence>MKIERPWRCRLLAWILALPLGLAGCDQGAEAPQGFAGLGNEAAQFTPVRPGRTFSFPADHGAHDGFRIEWWYLTADLSDAQGRRFGVQWTLFRSALRAEPEQAGWGAPLVWLGHAAATSANSHQAAERFARGGVGQAGVSVQPFAAWIDDWSLTSLAQAGDPLAQMQVQAHGPGFAYRLQLSGKGPLVLQGQGGYSRKSDQGQASYYYSQPFFQASGELQIDGQRYQVSGPAWLDREWSSQPLAAGQSGWDWFSLHLDSGERLMLFRVREEAGTPYVTGTWVDADGHGQSLDRQAIRLTAQEYSEVAGKRVPTTWRLEIPGKGLDIQARALNPQSWMNLSVPYWEGPIDFSGSHGGRGYLEMTGY</sequence>
<dbReference type="RefSeq" id="WP_152897214.1">
    <property type="nucleotide sequence ID" value="NZ_WHUV01000001.1"/>
</dbReference>
<proteinExistence type="predicted"/>
<dbReference type="InterPro" id="IPR023374">
    <property type="entry name" value="AttH-like_dom_sf"/>
</dbReference>
<gene>
    <name evidence="3" type="ORF">GDH07_09440</name>
</gene>
<feature type="domain" description="AttH" evidence="2">
    <location>
        <begin position="68"/>
        <end position="240"/>
    </location>
</feature>
<dbReference type="EMBL" id="WHUV01000001">
    <property type="protein sequence ID" value="MQA53533.1"/>
    <property type="molecule type" value="Genomic_DNA"/>
</dbReference>
<protein>
    <submittedName>
        <fullName evidence="3">Iron ABC transporter permease</fullName>
    </submittedName>
</protein>
<dbReference type="AlphaFoldDB" id="A0A7X1U423"/>
<dbReference type="Gene3D" id="2.40.370.10">
    <property type="entry name" value="AttH-like domain"/>
    <property type="match status" value="2"/>
</dbReference>
<organism evidence="3 4">
    <name type="scientific">Pseudomonas piscis</name>
    <dbReference type="NCBI Taxonomy" id="2614538"/>
    <lineage>
        <taxon>Bacteria</taxon>
        <taxon>Pseudomonadati</taxon>
        <taxon>Pseudomonadota</taxon>
        <taxon>Gammaproteobacteria</taxon>
        <taxon>Pseudomonadales</taxon>
        <taxon>Pseudomonadaceae</taxon>
        <taxon>Pseudomonas</taxon>
    </lineage>
</organism>
<keyword evidence="1" id="KW-0732">Signal</keyword>
<dbReference type="PANTHER" id="PTHR38591">
    <property type="entry name" value="HYDROLASE"/>
    <property type="match status" value="1"/>
</dbReference>
<dbReference type="Pfam" id="PF07143">
    <property type="entry name" value="CrtC"/>
    <property type="match status" value="1"/>
</dbReference>
<reference evidence="3 4" key="1">
    <citation type="submission" date="2019-10" db="EMBL/GenBank/DDBJ databases">
        <title>Pseudomonas dajingensis sp. nov., isolated from the profound head ulcers of farmed Murray cod (Maccullochella peelii peelii).</title>
        <authorList>
            <person name="Liu Y."/>
        </authorList>
    </citation>
    <scope>NUCLEOTIDE SEQUENCE [LARGE SCALE GENOMIC DNA]</scope>
    <source>
        <strain evidence="3 4">MC042</strain>
    </source>
</reference>
<dbReference type="InterPro" id="IPR010791">
    <property type="entry name" value="AttH_dom"/>
</dbReference>
<dbReference type="SUPFAM" id="SSF159245">
    <property type="entry name" value="AttH-like"/>
    <property type="match status" value="1"/>
</dbReference>
<comment type="caution">
    <text evidence="3">The sequence shown here is derived from an EMBL/GenBank/DDBJ whole genome shotgun (WGS) entry which is preliminary data.</text>
</comment>
<name>A0A7X1U423_9PSED</name>